<dbReference type="Pfam" id="PF07002">
    <property type="entry name" value="Copine"/>
    <property type="match status" value="1"/>
</dbReference>
<feature type="domain" description="VWFA" evidence="4">
    <location>
        <begin position="966"/>
        <end position="1181"/>
    </location>
</feature>
<dbReference type="InterPro" id="IPR000008">
    <property type="entry name" value="C2_dom"/>
</dbReference>
<sequence length="1204" mass="138180">MKNSITPSIFFQLFRNKQLLSFIFENVRHNLKVSYNFYDLPLSVIIEKKRFDYLNEKIDKYFSDWTINPHSNWYLDLSRKDILALIVHSENVGYDRFIRIFNEFRIQFNLFFADSHSLLTLATCGDIKVFEFLLKFYPLKRDILQMFQMAVFNCKNAQVFNRILELGEKELKEPNLMGHSIGIQYWFGAILSKQLVDCYQPLMEFYAKACKSKSLRDHHFVVEAIIQNNCMEMAVLYVKYFGTKNHIVEMFSVNGLAKNQMQSFQVFSYLYNNTTLYAYYKSLKLSLLETFLKIYVIQITNLESLNQIYKLCPSFFIDQSNVVNVIANFIQMGEIQGLRKLEEILFEMKIALIIPSNIQIYDTSLEVLKFICDEHDFYIRSIGPSNCFSLGFQDDVNCFKYLLGKFPKIAIDSNLVTTFLMLGCIKLANYLLDTGVCSLSPEQEQQILTFIMSKNTPYLLEFLITRLKRQISYPKLAEAMNATPIMKKAWEVRPSLLHQSQIQKILKHYVDYQVFKGYCLESSFPSPLVEAYKKKEYNKAQNIIINNTIDFATLEKCLATFFHENDQENIVMKFIKQLFSPNSASLREDVNNSYRDLLLFKILCFCIEYNQFQVIQYLSKNHNTCNIKMKANQELNMISLSKEKKIIYEKIGSLGSQTKKYLKAIQFDQLFLEYISTTMNPHQPMSKVELRIRCSGLKNLDTFSKSDPCVYLVEQRGNDWHLVGHTEKIKNNLSPEFKVPITIEYYFEYFQNLKFVVLDIDQEIKALKDLDGHDLIGECITPLGNILAQPGRTLGMDLKKNAETCGRIQIHAEEIVSSDYSLCFNLEGTEFDKKDTFGKSDPYFRVSKNSPSGWLVVYQSEIKKVTLNPDYKDVKIKLEELTGGDMKREIKFDFYDWDAVGDHDLIGGFSTSVDTLLNGRCLYGLSNPKKASKHGYKNSGSVQFLNCRLAKEPTFLDYLAGGSEISLVIGIDCTGSNLQPANISSLHHISASGALNSYQRTIQTVGSVLAPYDMDGNIEVFGFGATLPGKVDTNHCFPFSFDENNNSFYGIQGVMYGYNNIITKVSFSGPTNFAPLIEKTVKIAEAGSKDKYTILLIITDGEICDFESTADAIIKASGLPISIVIVGVGKADFSSMEKLDGDDSKLKSGSKKVERDIVQFVEFDKYKDDLYRLSSVTLKEIPKQFMKYQKKHNIAPKPPRVYSA</sequence>
<name>A0A8J4Q4R3_9MYCE</name>
<dbReference type="SUPFAM" id="SSF49562">
    <property type="entry name" value="C2 domain (Calcium/lipid-binding domain, CaLB)"/>
    <property type="match status" value="2"/>
</dbReference>
<dbReference type="SMART" id="SM00327">
    <property type="entry name" value="VWA"/>
    <property type="match status" value="1"/>
</dbReference>
<dbReference type="InterPro" id="IPR037768">
    <property type="entry name" value="C2B_Copine"/>
</dbReference>
<comment type="similarity">
    <text evidence="1">Belongs to the copine family.</text>
</comment>
<feature type="domain" description="C2" evidence="3">
    <location>
        <begin position="804"/>
        <end position="926"/>
    </location>
</feature>
<dbReference type="InterPro" id="IPR036465">
    <property type="entry name" value="vWFA_dom_sf"/>
</dbReference>
<dbReference type="GO" id="GO:0005544">
    <property type="term" value="F:calcium-dependent phospholipid binding"/>
    <property type="evidence" value="ECO:0007669"/>
    <property type="project" value="InterPro"/>
</dbReference>
<dbReference type="Gene3D" id="2.60.40.150">
    <property type="entry name" value="C2 domain"/>
    <property type="match status" value="2"/>
</dbReference>
<dbReference type="InterPro" id="IPR002035">
    <property type="entry name" value="VWF_A"/>
</dbReference>
<dbReference type="SUPFAM" id="SSF53300">
    <property type="entry name" value="vWA-like"/>
    <property type="match status" value="1"/>
</dbReference>
<dbReference type="EMBL" id="AJWJ01000175">
    <property type="protein sequence ID" value="KAF2073916.1"/>
    <property type="molecule type" value="Genomic_DNA"/>
</dbReference>
<evidence type="ECO:0000259" key="3">
    <source>
        <dbReference type="PROSITE" id="PS50004"/>
    </source>
</evidence>
<protein>
    <recommendedName>
        <fullName evidence="7">C2 domain-containing protein</fullName>
    </recommendedName>
</protein>
<keyword evidence="6" id="KW-1185">Reference proteome</keyword>
<dbReference type="PANTHER" id="PTHR10857:SF106">
    <property type="entry name" value="C2 DOMAIN-CONTAINING PROTEIN"/>
    <property type="match status" value="1"/>
</dbReference>
<evidence type="ECO:0000313" key="6">
    <source>
        <dbReference type="Proteomes" id="UP000695562"/>
    </source>
</evidence>
<dbReference type="PROSITE" id="PS50004">
    <property type="entry name" value="C2"/>
    <property type="match status" value="2"/>
</dbReference>
<dbReference type="Pfam" id="PF00168">
    <property type="entry name" value="C2"/>
    <property type="match status" value="2"/>
</dbReference>
<proteinExistence type="inferred from homology"/>
<dbReference type="PROSITE" id="PS50234">
    <property type="entry name" value="VWFA"/>
    <property type="match status" value="1"/>
</dbReference>
<dbReference type="GO" id="GO:0005829">
    <property type="term" value="C:cytosol"/>
    <property type="evidence" value="ECO:0007669"/>
    <property type="project" value="UniProtKB-ARBA"/>
</dbReference>
<accession>A0A8J4Q4R3</accession>
<dbReference type="GO" id="GO:0071277">
    <property type="term" value="P:cellular response to calcium ion"/>
    <property type="evidence" value="ECO:0007669"/>
    <property type="project" value="TreeGrafter"/>
</dbReference>
<comment type="caution">
    <text evidence="5">The sequence shown here is derived from an EMBL/GenBank/DDBJ whole genome shotgun (WGS) entry which is preliminary data.</text>
</comment>
<keyword evidence="2" id="KW-0677">Repeat</keyword>
<dbReference type="InterPro" id="IPR035892">
    <property type="entry name" value="C2_domain_sf"/>
</dbReference>
<dbReference type="InterPro" id="IPR010734">
    <property type="entry name" value="Copine_C"/>
</dbReference>
<dbReference type="Proteomes" id="UP000695562">
    <property type="component" value="Unassembled WGS sequence"/>
</dbReference>
<organism evidence="5 6">
    <name type="scientific">Polysphondylium violaceum</name>
    <dbReference type="NCBI Taxonomy" id="133409"/>
    <lineage>
        <taxon>Eukaryota</taxon>
        <taxon>Amoebozoa</taxon>
        <taxon>Evosea</taxon>
        <taxon>Eumycetozoa</taxon>
        <taxon>Dictyostelia</taxon>
        <taxon>Dictyosteliales</taxon>
        <taxon>Dictyosteliaceae</taxon>
        <taxon>Polysphondylium</taxon>
    </lineage>
</organism>
<evidence type="ECO:0000256" key="2">
    <source>
        <dbReference type="ARBA" id="ARBA00022737"/>
    </source>
</evidence>
<dbReference type="GO" id="GO:0005886">
    <property type="term" value="C:plasma membrane"/>
    <property type="evidence" value="ECO:0007669"/>
    <property type="project" value="TreeGrafter"/>
</dbReference>
<dbReference type="SMART" id="SM00239">
    <property type="entry name" value="C2"/>
    <property type="match status" value="2"/>
</dbReference>
<dbReference type="CDD" id="cd04048">
    <property type="entry name" value="C2A_Copine"/>
    <property type="match status" value="1"/>
</dbReference>
<dbReference type="AlphaFoldDB" id="A0A8J4Q4R3"/>
<gene>
    <name evidence="5" type="ORF">CYY_004770</name>
</gene>
<evidence type="ECO:0008006" key="7">
    <source>
        <dbReference type="Google" id="ProtNLM"/>
    </source>
</evidence>
<reference evidence="5" key="1">
    <citation type="submission" date="2020-01" db="EMBL/GenBank/DDBJ databases">
        <title>Development of genomics and gene disruption for Polysphondylium violaceum indicates a role for the polyketide synthase stlB in stalk morphogenesis.</title>
        <authorList>
            <person name="Narita B."/>
            <person name="Kawabe Y."/>
            <person name="Kin K."/>
            <person name="Saito T."/>
            <person name="Gibbs R."/>
            <person name="Kuspa A."/>
            <person name="Muzny D."/>
            <person name="Queller D."/>
            <person name="Richards S."/>
            <person name="Strassman J."/>
            <person name="Sucgang R."/>
            <person name="Worley K."/>
            <person name="Schaap P."/>
        </authorList>
    </citation>
    <scope>NUCLEOTIDE SEQUENCE</scope>
    <source>
        <strain evidence="5">QSvi11</strain>
    </source>
</reference>
<evidence type="ECO:0000259" key="4">
    <source>
        <dbReference type="PROSITE" id="PS50234"/>
    </source>
</evidence>
<dbReference type="OrthoDB" id="5855668at2759"/>
<evidence type="ECO:0000256" key="1">
    <source>
        <dbReference type="ARBA" id="ARBA00009048"/>
    </source>
</evidence>
<feature type="domain" description="C2" evidence="3">
    <location>
        <begin position="669"/>
        <end position="796"/>
    </location>
</feature>
<evidence type="ECO:0000313" key="5">
    <source>
        <dbReference type="EMBL" id="KAF2073916.1"/>
    </source>
</evidence>
<dbReference type="PANTHER" id="PTHR10857">
    <property type="entry name" value="COPINE"/>
    <property type="match status" value="1"/>
</dbReference>
<dbReference type="InterPro" id="IPR045052">
    <property type="entry name" value="Copine"/>
</dbReference>
<dbReference type="CDD" id="cd04047">
    <property type="entry name" value="C2B_Copine"/>
    <property type="match status" value="1"/>
</dbReference>